<evidence type="ECO:0000313" key="2">
    <source>
        <dbReference type="Proteomes" id="UP001295684"/>
    </source>
</evidence>
<reference evidence="1" key="1">
    <citation type="submission" date="2023-07" db="EMBL/GenBank/DDBJ databases">
        <authorList>
            <consortium name="AG Swart"/>
            <person name="Singh M."/>
            <person name="Singh A."/>
            <person name="Seah K."/>
            <person name="Emmerich C."/>
        </authorList>
    </citation>
    <scope>NUCLEOTIDE SEQUENCE</scope>
    <source>
        <strain evidence="1">DP1</strain>
    </source>
</reference>
<keyword evidence="2" id="KW-1185">Reference proteome</keyword>
<evidence type="ECO:0000313" key="1">
    <source>
        <dbReference type="EMBL" id="CAI2377929.1"/>
    </source>
</evidence>
<dbReference type="EMBL" id="CAMPGE010019607">
    <property type="protein sequence ID" value="CAI2377929.1"/>
    <property type="molecule type" value="Genomic_DNA"/>
</dbReference>
<protein>
    <submittedName>
        <fullName evidence="1">Uncharacterized protein</fullName>
    </submittedName>
</protein>
<sequence>MKYICLFTEENTEGNLTAKINCIKLRKAAWSETFIPYGNIVKNTKVLFSKKAHDHRITMQAIDFDNVNEVSFWIDTPEFLGINMTISDGHYYQYGESDQVGYFYFFACFGQRLVLYKFFAFENALHLGNETFQMHLSDPLTKITFINTIKDTVYSLFSYKQTDEVTGLPEEVTYLTSFNIKENRTLAYKVKTEKNRIPLFLSGKLVHIAVKDLSKQATEKEIYYVKSTVFLESANIAVGIEFKPRVIFTWQKDNNVTLNVDLNNPYFVIDEFSVTGKQIPPITFTYINTSYGQVNLTKNLTLKPAYISIQNGDTFSVDVTRGLNISENVKLCEKKYKPKREKNCDQFDCKYYKNKKTNNLKCSSKIILESPNDFRTYFDNELANVTELF</sequence>
<name>A0AAD2D1Y4_EUPCR</name>
<comment type="caution">
    <text evidence="1">The sequence shown here is derived from an EMBL/GenBank/DDBJ whole genome shotgun (WGS) entry which is preliminary data.</text>
</comment>
<proteinExistence type="predicted"/>
<accession>A0AAD2D1Y4</accession>
<dbReference type="AlphaFoldDB" id="A0AAD2D1Y4"/>
<dbReference type="Proteomes" id="UP001295684">
    <property type="component" value="Unassembled WGS sequence"/>
</dbReference>
<gene>
    <name evidence="1" type="ORF">ECRASSUSDP1_LOCUS19320</name>
</gene>
<organism evidence="1 2">
    <name type="scientific">Euplotes crassus</name>
    <dbReference type="NCBI Taxonomy" id="5936"/>
    <lineage>
        <taxon>Eukaryota</taxon>
        <taxon>Sar</taxon>
        <taxon>Alveolata</taxon>
        <taxon>Ciliophora</taxon>
        <taxon>Intramacronucleata</taxon>
        <taxon>Spirotrichea</taxon>
        <taxon>Hypotrichia</taxon>
        <taxon>Euplotida</taxon>
        <taxon>Euplotidae</taxon>
        <taxon>Moneuplotes</taxon>
    </lineage>
</organism>